<accession>A0A5J4R4U1</accession>
<evidence type="ECO:0000313" key="1">
    <source>
        <dbReference type="EMBL" id="KAA6328595.1"/>
    </source>
</evidence>
<organism evidence="1">
    <name type="scientific">termite gut metagenome</name>
    <dbReference type="NCBI Taxonomy" id="433724"/>
    <lineage>
        <taxon>unclassified sequences</taxon>
        <taxon>metagenomes</taxon>
        <taxon>organismal metagenomes</taxon>
    </lineage>
</organism>
<comment type="caution">
    <text evidence="1">The sequence shown here is derived from an EMBL/GenBank/DDBJ whole genome shotgun (WGS) entry which is preliminary data.</text>
</comment>
<name>A0A5J4R4U1_9ZZZZ</name>
<dbReference type="SUPFAM" id="SSF56935">
    <property type="entry name" value="Porins"/>
    <property type="match status" value="1"/>
</dbReference>
<dbReference type="EMBL" id="SNRY01001794">
    <property type="protein sequence ID" value="KAA6328595.1"/>
    <property type="molecule type" value="Genomic_DNA"/>
</dbReference>
<feature type="non-terminal residue" evidence="1">
    <location>
        <position position="389"/>
    </location>
</feature>
<dbReference type="Gene3D" id="2.40.160.60">
    <property type="entry name" value="Outer membrane protein transport protein (OMPP1/FadL/TodX)"/>
    <property type="match status" value="1"/>
</dbReference>
<sequence>MVTKQLMGVLILALLPGMVGGQNNTNSPYTRYGYGQLSEPSSAKSKAMGGIAYGLRDSYQINASNPASYTAVDSLTFLFEGGMTLQNTNFSDGTTKLNAKNSSFDYVAMQFRLHKKIGATLGILPFSNVGYNIGQTNIENPTTAGGIVYMGEGGTHQIFAGLGVKLLKDLSVGVNISYFWGDITRTISEYFSSGSAYSYEETTNVSISDRKVDFGLQYYRQFGKKNMLTGGVFFSPKRMLHNNTYILTTTSNSTLRDTIADFGIPLSLGVGLTYVYDERLTVGLDWSMENWSKVPYMNDANVFCNRYKLSGGAEYFQGQKGRSYFSFVKYRLGGYYSLPYYKIGEIRAAKEYGVTGGIALPMPRTHSVLTISAQYIRVNGQNTYALDEN</sequence>
<dbReference type="AlphaFoldDB" id="A0A5J4R4U1"/>
<gene>
    <name evidence="1" type="ORF">EZS27_022533</name>
</gene>
<reference evidence="1" key="1">
    <citation type="submission" date="2019-03" db="EMBL/GenBank/DDBJ databases">
        <title>Single cell metagenomics reveals metabolic interactions within the superorganism composed of flagellate Streblomastix strix and complex community of Bacteroidetes bacteria on its surface.</title>
        <authorList>
            <person name="Treitli S.C."/>
            <person name="Kolisko M."/>
            <person name="Husnik F."/>
            <person name="Keeling P."/>
            <person name="Hampl V."/>
        </authorList>
    </citation>
    <scope>NUCLEOTIDE SEQUENCE</scope>
    <source>
        <strain evidence="1">STM</strain>
    </source>
</reference>
<evidence type="ECO:0008006" key="2">
    <source>
        <dbReference type="Google" id="ProtNLM"/>
    </source>
</evidence>
<proteinExistence type="predicted"/>
<protein>
    <recommendedName>
        <fullName evidence="2">Outer membrane protein</fullName>
    </recommendedName>
</protein>